<dbReference type="InterPro" id="IPR029044">
    <property type="entry name" value="Nucleotide-diphossugar_trans"/>
</dbReference>
<evidence type="ECO:0000313" key="1">
    <source>
        <dbReference type="EMBL" id="ACB53775.1"/>
    </source>
</evidence>
<sequence>MNKNMNTNNKNRSHKPPVSLWILVARTDVPYMLKTIPHLIRSCNYPFVERVLAMDTAPLIGDKRYRYDIGSQEQLDQACQTLIDQGMMDRVAKIDYHPERIKTIYEKYFGAQQAPQMLNHTHNWKGSTVYASLYCIEAAKSDYYLHFDADMLLHQDPGYDWITEGIKLMDSVPTIATIRPFCGPPHPEEKIIHAPNFYRDERGFYGHKFFSMRAYLVDRKRFVQLSPIPLMWKYPPLWSRHLPQPLQFLAAKIERKLRKSKGSVQGAIESFEPMTSKKLSETDFVRANLSSTQAWTIHPPKHTAQFIQALPQLIKLIEQGKYPLEQAGYYDLVLESWQDLLENNSVSL</sequence>
<dbReference type="HOGENOM" id="CLU_885010_0_0_3"/>
<organism evidence="1 2">
    <name type="scientific">Crocosphaera subtropica (strain ATCC 51142 / BH68)</name>
    <name type="common">Cyanothece sp. (strain ATCC 51142)</name>
    <dbReference type="NCBI Taxonomy" id="43989"/>
    <lineage>
        <taxon>Bacteria</taxon>
        <taxon>Bacillati</taxon>
        <taxon>Cyanobacteriota</taxon>
        <taxon>Cyanophyceae</taxon>
        <taxon>Oscillatoriophycideae</taxon>
        <taxon>Chroococcales</taxon>
        <taxon>Aphanothecaceae</taxon>
        <taxon>Crocosphaera</taxon>
        <taxon>Crocosphaera subtropica</taxon>
    </lineage>
</organism>
<protein>
    <submittedName>
        <fullName evidence="1">Uncharacterized protein</fullName>
    </submittedName>
</protein>
<accession>B1WUC1</accession>
<proteinExistence type="predicted"/>
<dbReference type="KEGG" id="cyt:cce_4427"/>
<evidence type="ECO:0000313" key="2">
    <source>
        <dbReference type="Proteomes" id="UP000001203"/>
    </source>
</evidence>
<dbReference type="SUPFAM" id="SSF53448">
    <property type="entry name" value="Nucleotide-diphospho-sugar transferases"/>
    <property type="match status" value="1"/>
</dbReference>
<dbReference type="AlphaFoldDB" id="B1WUC1"/>
<dbReference type="STRING" id="43989.cce_4427"/>
<name>B1WUC1_CROS5</name>
<dbReference type="EMBL" id="CP000806">
    <property type="protein sequence ID" value="ACB53775.1"/>
    <property type="molecule type" value="Genomic_DNA"/>
</dbReference>
<dbReference type="eggNOG" id="COG1216">
    <property type="taxonomic scope" value="Bacteria"/>
</dbReference>
<reference evidence="1 2" key="1">
    <citation type="journal article" date="2008" name="Proc. Natl. Acad. Sci. U.S.A.">
        <title>The genome of Cyanothece 51142, a unicellular diazotrophic cyanobacterium important in the marine nitrogen cycle.</title>
        <authorList>
            <person name="Welsh E.A."/>
            <person name="Liberton M."/>
            <person name="Stoeckel J."/>
            <person name="Loh T."/>
            <person name="Elvitigala T."/>
            <person name="Wang C."/>
            <person name="Wollam A."/>
            <person name="Fulton R.S."/>
            <person name="Clifton S.W."/>
            <person name="Jacobs J.M."/>
            <person name="Aurora R."/>
            <person name="Ghosh B.K."/>
            <person name="Sherman L.A."/>
            <person name="Smith R.D."/>
            <person name="Wilson R.K."/>
            <person name="Pakrasi H.B."/>
        </authorList>
    </citation>
    <scope>NUCLEOTIDE SEQUENCE [LARGE SCALE GENOMIC DNA]</scope>
    <source>
        <strain evidence="2">ATCC 51142 / BH68</strain>
    </source>
</reference>
<gene>
    <name evidence="1" type="ordered locus">cce_4427</name>
</gene>
<dbReference type="Proteomes" id="UP000001203">
    <property type="component" value="Chromosome circular"/>
</dbReference>
<keyword evidence="2" id="KW-1185">Reference proteome</keyword>